<evidence type="ECO:0000313" key="2">
    <source>
        <dbReference type="EMBL" id="UNK46427.1"/>
    </source>
</evidence>
<evidence type="ECO:0008006" key="4">
    <source>
        <dbReference type="Google" id="ProtNLM"/>
    </source>
</evidence>
<dbReference type="EMBL" id="CP093326">
    <property type="protein sequence ID" value="UNK46427.1"/>
    <property type="molecule type" value="Genomic_DNA"/>
</dbReference>
<evidence type="ECO:0000256" key="1">
    <source>
        <dbReference type="SAM" id="MobiDB-lite"/>
    </source>
</evidence>
<feature type="region of interest" description="Disordered" evidence="1">
    <location>
        <begin position="78"/>
        <end position="107"/>
    </location>
</feature>
<dbReference type="Proteomes" id="UP000829069">
    <property type="component" value="Chromosome"/>
</dbReference>
<organism evidence="2 3">
    <name type="scientific">Arthrobacter sulfonylureivorans</name>
    <dbReference type="NCBI Taxonomy" id="2486855"/>
    <lineage>
        <taxon>Bacteria</taxon>
        <taxon>Bacillati</taxon>
        <taxon>Actinomycetota</taxon>
        <taxon>Actinomycetes</taxon>
        <taxon>Micrococcales</taxon>
        <taxon>Micrococcaceae</taxon>
        <taxon>Arthrobacter</taxon>
    </lineage>
</organism>
<dbReference type="RefSeq" id="WP_127515471.1">
    <property type="nucleotide sequence ID" value="NZ_CP093326.1"/>
</dbReference>
<protein>
    <recommendedName>
        <fullName evidence="4">HicB-like antitoxin of toxin-antitoxin system domain-containing protein</fullName>
    </recommendedName>
</protein>
<sequence>MSYYVEYVVPADPAEGNFEFPVSDEQRGYTVPLSDTDADVIITDNLPVRTEVFGASLAEAKEAAESILSHSKADRARLFDDPDDSMQPGAGTLLASYTESDGWQDHE</sequence>
<gene>
    <name evidence="2" type="ORF">MNQ99_03395</name>
</gene>
<reference evidence="2 3" key="1">
    <citation type="submission" date="2022-03" db="EMBL/GenBank/DDBJ databases">
        <title>Isotopic signatures of nitrous oxide derived from detoxification processes.</title>
        <authorList>
            <person name="Behrendt U."/>
            <person name="Buchen C."/>
            <person name="Well R."/>
            <person name="Ulrich A."/>
            <person name="Rohe L."/>
            <person name="Kolb S."/>
            <person name="Schloter M."/>
            <person name="Horn M.A."/>
            <person name="Augustin J."/>
        </authorList>
    </citation>
    <scope>NUCLEOTIDE SEQUENCE [LARGE SCALE GENOMIC DNA]</scope>
    <source>
        <strain evidence="2 3">S4-C24</strain>
    </source>
</reference>
<proteinExistence type="predicted"/>
<keyword evidence="3" id="KW-1185">Reference proteome</keyword>
<evidence type="ECO:0000313" key="3">
    <source>
        <dbReference type="Proteomes" id="UP000829069"/>
    </source>
</evidence>
<accession>A0ABY3WDN2</accession>
<name>A0ABY3WDN2_9MICC</name>